<reference evidence="4 5" key="1">
    <citation type="submission" date="2020-10" db="EMBL/GenBank/DDBJ databases">
        <title>The Coptis chinensis genome and diversification of protoberbering-type alkaloids.</title>
        <authorList>
            <person name="Wang B."/>
            <person name="Shu S."/>
            <person name="Song C."/>
            <person name="Liu Y."/>
        </authorList>
    </citation>
    <scope>NUCLEOTIDE SEQUENCE [LARGE SCALE GENOMIC DNA]</scope>
    <source>
        <strain evidence="4">HL-2020</strain>
        <tissue evidence="4">Leaf</tissue>
    </source>
</reference>
<dbReference type="InterPro" id="IPR005491">
    <property type="entry name" value="ENT_dom"/>
</dbReference>
<gene>
    <name evidence="4" type="ORF">IFM89_032700</name>
</gene>
<dbReference type="GO" id="GO:0005634">
    <property type="term" value="C:nucleus"/>
    <property type="evidence" value="ECO:0007669"/>
    <property type="project" value="UniProtKB-SubCell"/>
</dbReference>
<evidence type="ECO:0000256" key="2">
    <source>
        <dbReference type="ARBA" id="ARBA00023242"/>
    </source>
</evidence>
<name>A0A835IDD6_9MAGN</name>
<dbReference type="Pfam" id="PF05641">
    <property type="entry name" value="Agenet"/>
    <property type="match status" value="1"/>
</dbReference>
<comment type="subcellular location">
    <subcellularLocation>
        <location evidence="1">Nucleus</location>
    </subcellularLocation>
</comment>
<dbReference type="Pfam" id="PF03735">
    <property type="entry name" value="ENT"/>
    <property type="match status" value="1"/>
</dbReference>
<feature type="domain" description="ENT" evidence="3">
    <location>
        <begin position="215"/>
        <end position="273"/>
    </location>
</feature>
<sequence length="273" mass="30795">MRFFKGDRVEVLTKRDVPSGSWRYGIILSGNGHTYYIRSESATGSSDTTGVPIVERVPRKAIRPCPPLKSIESWAAGDFVEVFDNSSWKFATVLKVTEFNLFLVKLLGTSQKVKANKSNLRLPQSWQDGEWIVIQKVSADQPSTRRYPNKSLDKDLKMRHVRDDCSPVESESGLQIPRMVSSKILKRGSPDLEANHAERSACSVGSSGTSNKEEMVDGTHKLALDAYYRTMEALRVSGFISWEQEEMITNLRLKLNISNDEHLMELRKLVSAQ</sequence>
<dbReference type="SUPFAM" id="SSF158639">
    <property type="entry name" value="ENT-like"/>
    <property type="match status" value="1"/>
</dbReference>
<dbReference type="AlphaFoldDB" id="A0A835IDD6"/>
<protein>
    <recommendedName>
        <fullName evidence="3">ENT domain-containing protein</fullName>
    </recommendedName>
</protein>
<dbReference type="OrthoDB" id="663550at2759"/>
<dbReference type="SMART" id="SM00743">
    <property type="entry name" value="Agenet"/>
    <property type="match status" value="2"/>
</dbReference>
<accession>A0A835IDD6</accession>
<dbReference type="InterPro" id="IPR014002">
    <property type="entry name" value="Agenet_dom_plant"/>
</dbReference>
<dbReference type="InterPro" id="IPR036142">
    <property type="entry name" value="ENT_dom-like_sf"/>
</dbReference>
<dbReference type="PANTHER" id="PTHR31917">
    <property type="entry name" value="AGENET DOMAIN-CONTAINING PROTEIN-RELATED"/>
    <property type="match status" value="1"/>
</dbReference>
<keyword evidence="2" id="KW-0539">Nucleus</keyword>
<evidence type="ECO:0000259" key="3">
    <source>
        <dbReference type="PROSITE" id="PS51138"/>
    </source>
</evidence>
<keyword evidence="5" id="KW-1185">Reference proteome</keyword>
<dbReference type="EMBL" id="JADFTS010000003">
    <property type="protein sequence ID" value="KAF9616850.1"/>
    <property type="molecule type" value="Genomic_DNA"/>
</dbReference>
<dbReference type="PROSITE" id="PS51138">
    <property type="entry name" value="ENT"/>
    <property type="match status" value="1"/>
</dbReference>
<comment type="caution">
    <text evidence="4">The sequence shown here is derived from an EMBL/GenBank/DDBJ whole genome shotgun (WGS) entry which is preliminary data.</text>
</comment>
<proteinExistence type="predicted"/>
<evidence type="ECO:0000256" key="1">
    <source>
        <dbReference type="ARBA" id="ARBA00004123"/>
    </source>
</evidence>
<dbReference type="Proteomes" id="UP000631114">
    <property type="component" value="Unassembled WGS sequence"/>
</dbReference>
<evidence type="ECO:0000313" key="4">
    <source>
        <dbReference type="EMBL" id="KAF9616850.1"/>
    </source>
</evidence>
<dbReference type="SMART" id="SM01191">
    <property type="entry name" value="ENT"/>
    <property type="match status" value="1"/>
</dbReference>
<organism evidence="4 5">
    <name type="scientific">Coptis chinensis</name>
    <dbReference type="NCBI Taxonomy" id="261450"/>
    <lineage>
        <taxon>Eukaryota</taxon>
        <taxon>Viridiplantae</taxon>
        <taxon>Streptophyta</taxon>
        <taxon>Embryophyta</taxon>
        <taxon>Tracheophyta</taxon>
        <taxon>Spermatophyta</taxon>
        <taxon>Magnoliopsida</taxon>
        <taxon>Ranunculales</taxon>
        <taxon>Ranunculaceae</taxon>
        <taxon>Coptidoideae</taxon>
        <taxon>Coptis</taxon>
    </lineage>
</organism>
<dbReference type="Gene3D" id="1.10.1240.40">
    <property type="entry name" value="ENT domain"/>
    <property type="match status" value="1"/>
</dbReference>
<dbReference type="InterPro" id="IPR008395">
    <property type="entry name" value="Agenet-like_dom"/>
</dbReference>
<dbReference type="PANTHER" id="PTHR31917:SF5">
    <property type="entry name" value="OS02G0204500 PROTEIN"/>
    <property type="match status" value="1"/>
</dbReference>
<evidence type="ECO:0000313" key="5">
    <source>
        <dbReference type="Proteomes" id="UP000631114"/>
    </source>
</evidence>